<dbReference type="InterPro" id="IPR011990">
    <property type="entry name" value="TPR-like_helical_dom_sf"/>
</dbReference>
<evidence type="ECO:0000313" key="3">
    <source>
        <dbReference type="EMBL" id="KAF8486065.1"/>
    </source>
</evidence>
<dbReference type="Proteomes" id="UP000759537">
    <property type="component" value="Unassembled WGS sequence"/>
</dbReference>
<evidence type="ECO:0000256" key="1">
    <source>
        <dbReference type="PROSITE-ProRule" id="PRU00339"/>
    </source>
</evidence>
<feature type="region of interest" description="Disordered" evidence="2">
    <location>
        <begin position="1"/>
        <end position="20"/>
    </location>
</feature>
<protein>
    <recommendedName>
        <fullName evidence="5">TPR-like protein</fullName>
    </recommendedName>
</protein>
<dbReference type="SMART" id="SM00028">
    <property type="entry name" value="TPR"/>
    <property type="match status" value="3"/>
</dbReference>
<proteinExistence type="predicted"/>
<dbReference type="GO" id="GO:0005740">
    <property type="term" value="C:mitochondrial envelope"/>
    <property type="evidence" value="ECO:0007669"/>
    <property type="project" value="TreeGrafter"/>
</dbReference>
<dbReference type="GO" id="GO:0016020">
    <property type="term" value="C:membrane"/>
    <property type="evidence" value="ECO:0007669"/>
    <property type="project" value="TreeGrafter"/>
</dbReference>
<sequence length="207" mass="22802">MAMDPDTTEKNLETARQKKATGDAAFKAGNLPEAFRAYYEVLLFVEGLDRSGGIAAVMNSGPIDSAAAPKERTEADELVEKVYANMSACHIKRENWKRAQETAEKALSRNPKNYKAMFRRGKALGEQGFFERAEKILEELIKESPADAPAATAELKRLRAIDKEREKVHNQKLRGWLSRGGLETSAADVVEEVASPGTKESRSTGTT</sequence>
<dbReference type="GO" id="GO:0012505">
    <property type="term" value="C:endomembrane system"/>
    <property type="evidence" value="ECO:0007669"/>
    <property type="project" value="TreeGrafter"/>
</dbReference>
<reference evidence="3" key="1">
    <citation type="submission" date="2019-10" db="EMBL/GenBank/DDBJ databases">
        <authorList>
            <consortium name="DOE Joint Genome Institute"/>
            <person name="Kuo A."/>
            <person name="Miyauchi S."/>
            <person name="Kiss E."/>
            <person name="Drula E."/>
            <person name="Kohler A."/>
            <person name="Sanchez-Garcia M."/>
            <person name="Andreopoulos B."/>
            <person name="Barry K.W."/>
            <person name="Bonito G."/>
            <person name="Buee M."/>
            <person name="Carver A."/>
            <person name="Chen C."/>
            <person name="Cichocki N."/>
            <person name="Clum A."/>
            <person name="Culley D."/>
            <person name="Crous P.W."/>
            <person name="Fauchery L."/>
            <person name="Girlanda M."/>
            <person name="Hayes R."/>
            <person name="Keri Z."/>
            <person name="LaButti K."/>
            <person name="Lipzen A."/>
            <person name="Lombard V."/>
            <person name="Magnuson J."/>
            <person name="Maillard F."/>
            <person name="Morin E."/>
            <person name="Murat C."/>
            <person name="Nolan M."/>
            <person name="Ohm R."/>
            <person name="Pangilinan J."/>
            <person name="Pereira M."/>
            <person name="Perotto S."/>
            <person name="Peter M."/>
            <person name="Riley R."/>
            <person name="Sitrit Y."/>
            <person name="Stielow B."/>
            <person name="Szollosi G."/>
            <person name="Zifcakova L."/>
            <person name="Stursova M."/>
            <person name="Spatafora J.W."/>
            <person name="Tedersoo L."/>
            <person name="Vaario L.-M."/>
            <person name="Yamada A."/>
            <person name="Yan M."/>
            <person name="Wang P."/>
            <person name="Xu J."/>
            <person name="Bruns T."/>
            <person name="Baldrian P."/>
            <person name="Vilgalys R."/>
            <person name="Henrissat B."/>
            <person name="Grigoriev I.V."/>
            <person name="Hibbett D."/>
            <person name="Nagy L.G."/>
            <person name="Martin F.M."/>
        </authorList>
    </citation>
    <scope>NUCLEOTIDE SEQUENCE</scope>
    <source>
        <strain evidence="3">Prilba</strain>
    </source>
</reference>
<dbReference type="GO" id="GO:0005829">
    <property type="term" value="C:cytosol"/>
    <property type="evidence" value="ECO:0007669"/>
    <property type="project" value="TreeGrafter"/>
</dbReference>
<name>A0A9P5N4J9_9AGAM</name>
<keyword evidence="1" id="KW-0802">TPR repeat</keyword>
<dbReference type="GO" id="GO:0043066">
    <property type="term" value="P:negative regulation of apoptotic process"/>
    <property type="evidence" value="ECO:0007669"/>
    <property type="project" value="TreeGrafter"/>
</dbReference>
<accession>A0A9P5N4J9</accession>
<evidence type="ECO:0000313" key="4">
    <source>
        <dbReference type="Proteomes" id="UP000759537"/>
    </source>
</evidence>
<dbReference type="OrthoDB" id="433738at2759"/>
<evidence type="ECO:0008006" key="5">
    <source>
        <dbReference type="Google" id="ProtNLM"/>
    </source>
</evidence>
<dbReference type="GO" id="GO:0044183">
    <property type="term" value="F:protein folding chaperone"/>
    <property type="evidence" value="ECO:0007669"/>
    <property type="project" value="TreeGrafter"/>
</dbReference>
<feature type="compositionally biased region" description="Basic and acidic residues" evidence="2">
    <location>
        <begin position="7"/>
        <end position="16"/>
    </location>
</feature>
<evidence type="ECO:0000256" key="2">
    <source>
        <dbReference type="SAM" id="MobiDB-lite"/>
    </source>
</evidence>
<dbReference type="EMBL" id="WHVB01000002">
    <property type="protein sequence ID" value="KAF8486065.1"/>
    <property type="molecule type" value="Genomic_DNA"/>
</dbReference>
<dbReference type="SUPFAM" id="SSF48452">
    <property type="entry name" value="TPR-like"/>
    <property type="match status" value="1"/>
</dbReference>
<dbReference type="Pfam" id="PF14559">
    <property type="entry name" value="TPR_19"/>
    <property type="match status" value="1"/>
</dbReference>
<dbReference type="PANTHER" id="PTHR46512:SF1">
    <property type="entry name" value="PEPTIDYLPROLYL ISOMERASE"/>
    <property type="match status" value="1"/>
</dbReference>
<organism evidence="3 4">
    <name type="scientific">Russula ochroleuca</name>
    <dbReference type="NCBI Taxonomy" id="152965"/>
    <lineage>
        <taxon>Eukaryota</taxon>
        <taxon>Fungi</taxon>
        <taxon>Dikarya</taxon>
        <taxon>Basidiomycota</taxon>
        <taxon>Agaricomycotina</taxon>
        <taxon>Agaricomycetes</taxon>
        <taxon>Russulales</taxon>
        <taxon>Russulaceae</taxon>
        <taxon>Russula</taxon>
    </lineage>
</organism>
<reference evidence="3" key="2">
    <citation type="journal article" date="2020" name="Nat. Commun.">
        <title>Large-scale genome sequencing of mycorrhizal fungi provides insights into the early evolution of symbiotic traits.</title>
        <authorList>
            <person name="Miyauchi S."/>
            <person name="Kiss E."/>
            <person name="Kuo A."/>
            <person name="Drula E."/>
            <person name="Kohler A."/>
            <person name="Sanchez-Garcia M."/>
            <person name="Morin E."/>
            <person name="Andreopoulos B."/>
            <person name="Barry K.W."/>
            <person name="Bonito G."/>
            <person name="Buee M."/>
            <person name="Carver A."/>
            <person name="Chen C."/>
            <person name="Cichocki N."/>
            <person name="Clum A."/>
            <person name="Culley D."/>
            <person name="Crous P.W."/>
            <person name="Fauchery L."/>
            <person name="Girlanda M."/>
            <person name="Hayes R.D."/>
            <person name="Keri Z."/>
            <person name="LaButti K."/>
            <person name="Lipzen A."/>
            <person name="Lombard V."/>
            <person name="Magnuson J."/>
            <person name="Maillard F."/>
            <person name="Murat C."/>
            <person name="Nolan M."/>
            <person name="Ohm R.A."/>
            <person name="Pangilinan J."/>
            <person name="Pereira M.F."/>
            <person name="Perotto S."/>
            <person name="Peter M."/>
            <person name="Pfister S."/>
            <person name="Riley R."/>
            <person name="Sitrit Y."/>
            <person name="Stielow J.B."/>
            <person name="Szollosi G."/>
            <person name="Zifcakova L."/>
            <person name="Stursova M."/>
            <person name="Spatafora J.W."/>
            <person name="Tedersoo L."/>
            <person name="Vaario L.M."/>
            <person name="Yamada A."/>
            <person name="Yan M."/>
            <person name="Wang P."/>
            <person name="Xu J."/>
            <person name="Bruns T."/>
            <person name="Baldrian P."/>
            <person name="Vilgalys R."/>
            <person name="Dunand C."/>
            <person name="Henrissat B."/>
            <person name="Grigoriev I.V."/>
            <person name="Hibbett D."/>
            <person name="Nagy L.G."/>
            <person name="Martin F.M."/>
        </authorList>
    </citation>
    <scope>NUCLEOTIDE SEQUENCE</scope>
    <source>
        <strain evidence="3">Prilba</strain>
    </source>
</reference>
<dbReference type="InterPro" id="IPR019734">
    <property type="entry name" value="TPR_rpt"/>
</dbReference>
<dbReference type="InterPro" id="IPR050754">
    <property type="entry name" value="FKBP4/5/8-like"/>
</dbReference>
<feature type="repeat" description="TPR" evidence="1">
    <location>
        <begin position="80"/>
        <end position="113"/>
    </location>
</feature>
<dbReference type="Gene3D" id="1.25.40.10">
    <property type="entry name" value="Tetratricopeptide repeat domain"/>
    <property type="match status" value="1"/>
</dbReference>
<feature type="region of interest" description="Disordered" evidence="2">
    <location>
        <begin position="187"/>
        <end position="207"/>
    </location>
</feature>
<keyword evidence="4" id="KW-1185">Reference proteome</keyword>
<dbReference type="PANTHER" id="PTHR46512">
    <property type="entry name" value="PEPTIDYLPROLYL ISOMERASE"/>
    <property type="match status" value="1"/>
</dbReference>
<comment type="caution">
    <text evidence="3">The sequence shown here is derived from an EMBL/GenBank/DDBJ whole genome shotgun (WGS) entry which is preliminary data.</text>
</comment>
<gene>
    <name evidence="3" type="ORF">DFH94DRAFT_710122</name>
</gene>
<dbReference type="PROSITE" id="PS50005">
    <property type="entry name" value="TPR"/>
    <property type="match status" value="1"/>
</dbReference>
<dbReference type="AlphaFoldDB" id="A0A9P5N4J9"/>